<reference evidence="1 2" key="1">
    <citation type="submission" date="2020-08" db="EMBL/GenBank/DDBJ databases">
        <title>Genomic Encyclopedia of Type Strains, Phase IV (KMG-IV): sequencing the most valuable type-strain genomes for metagenomic binning, comparative biology and taxonomic classification.</title>
        <authorList>
            <person name="Goeker M."/>
        </authorList>
    </citation>
    <scope>NUCLEOTIDE SEQUENCE [LARGE SCALE GENOMIC DNA]</scope>
    <source>
        <strain evidence="1 2">DSM 102189</strain>
    </source>
</reference>
<dbReference type="InterPro" id="IPR018641">
    <property type="entry name" value="Trfase_1_rSAM/seldom-assoc"/>
</dbReference>
<dbReference type="Proteomes" id="UP000538147">
    <property type="component" value="Unassembled WGS sequence"/>
</dbReference>
<dbReference type="NCBIfam" id="TIGR04282">
    <property type="entry name" value="glyco_like_cofC"/>
    <property type="match status" value="1"/>
</dbReference>
<dbReference type="PANTHER" id="PTHR36529">
    <property type="entry name" value="SLL1095 PROTEIN"/>
    <property type="match status" value="1"/>
</dbReference>
<dbReference type="Pfam" id="PF09837">
    <property type="entry name" value="DUF2064"/>
    <property type="match status" value="1"/>
</dbReference>
<gene>
    <name evidence="1" type="ORF">FHS79_001181</name>
</gene>
<evidence type="ECO:0000313" key="2">
    <source>
        <dbReference type="Proteomes" id="UP000538147"/>
    </source>
</evidence>
<comment type="caution">
    <text evidence="1">The sequence shown here is derived from an EMBL/GenBank/DDBJ whole genome shotgun (WGS) entry which is preliminary data.</text>
</comment>
<dbReference type="RefSeq" id="WP_184196796.1">
    <property type="nucleotide sequence ID" value="NZ_BMOX01000030.1"/>
</dbReference>
<dbReference type="AlphaFoldDB" id="A0A841L2H9"/>
<organism evidence="1 2">
    <name type="scientific">Polymorphobacter multimanifer</name>
    <dbReference type="NCBI Taxonomy" id="1070431"/>
    <lineage>
        <taxon>Bacteria</taxon>
        <taxon>Pseudomonadati</taxon>
        <taxon>Pseudomonadota</taxon>
        <taxon>Alphaproteobacteria</taxon>
        <taxon>Sphingomonadales</taxon>
        <taxon>Sphingosinicellaceae</taxon>
        <taxon>Polymorphobacter</taxon>
    </lineage>
</organism>
<dbReference type="SUPFAM" id="SSF53448">
    <property type="entry name" value="Nucleotide-diphospho-sugar transferases"/>
    <property type="match status" value="1"/>
</dbReference>
<keyword evidence="2" id="KW-1185">Reference proteome</keyword>
<sequence>MRRSAGGNRLPKLAVFARFPTPGAAKTRLIPALGATGAAALHRRLVEDTLAVVRMSGLDFALHITGADAEAFITWLGEVPLVAQGEGDLGARLARVRCPCLLIGTDCPDLTPDHLREAAALVAAGTPCIGPAEDGGYWLLGLPRPRPDLFEDMAWGTDSVFAATHARLPEAVLLPMLADLDRPEDLARWPGLA</sequence>
<dbReference type="InterPro" id="IPR029044">
    <property type="entry name" value="Nucleotide-diphossugar_trans"/>
</dbReference>
<name>A0A841L2H9_9SPHN</name>
<proteinExistence type="predicted"/>
<evidence type="ECO:0000313" key="1">
    <source>
        <dbReference type="EMBL" id="MBB6227019.1"/>
    </source>
</evidence>
<dbReference type="Gene3D" id="3.90.550.10">
    <property type="entry name" value="Spore Coat Polysaccharide Biosynthesis Protein SpsA, Chain A"/>
    <property type="match status" value="1"/>
</dbReference>
<dbReference type="PANTHER" id="PTHR36529:SF1">
    <property type="entry name" value="GLYCOSYLTRANSFERASE"/>
    <property type="match status" value="1"/>
</dbReference>
<accession>A0A841L2H9</accession>
<protein>
    <recommendedName>
        <fullName evidence="3">Glycosyltransferase</fullName>
    </recommendedName>
</protein>
<dbReference type="EMBL" id="JACIIV010000007">
    <property type="protein sequence ID" value="MBB6227019.1"/>
    <property type="molecule type" value="Genomic_DNA"/>
</dbReference>
<evidence type="ECO:0008006" key="3">
    <source>
        <dbReference type="Google" id="ProtNLM"/>
    </source>
</evidence>